<evidence type="ECO:0000313" key="10">
    <source>
        <dbReference type="Proteomes" id="UP000225972"/>
    </source>
</evidence>
<evidence type="ECO:0000313" key="9">
    <source>
        <dbReference type="EMBL" id="SMX30357.1"/>
    </source>
</evidence>
<feature type="region of interest" description="Disordered" evidence="7">
    <location>
        <begin position="52"/>
        <end position="83"/>
    </location>
</feature>
<evidence type="ECO:0000256" key="1">
    <source>
        <dbReference type="ARBA" id="ARBA00004167"/>
    </source>
</evidence>
<proteinExistence type="inferred from homology"/>
<dbReference type="AlphaFoldDB" id="A0A238JJL6"/>
<feature type="region of interest" description="Disordered" evidence="7">
    <location>
        <begin position="1"/>
        <end position="24"/>
    </location>
</feature>
<dbReference type="Proteomes" id="UP000225972">
    <property type="component" value="Unassembled WGS sequence"/>
</dbReference>
<evidence type="ECO:0000256" key="5">
    <source>
        <dbReference type="ARBA" id="ARBA00023136"/>
    </source>
</evidence>
<dbReference type="OrthoDB" id="9807354at2"/>
<evidence type="ECO:0000256" key="2">
    <source>
        <dbReference type="ARBA" id="ARBA00010265"/>
    </source>
</evidence>
<dbReference type="EMBL" id="FXXP01000004">
    <property type="protein sequence ID" value="SMX30357.1"/>
    <property type="molecule type" value="Genomic_DNA"/>
</dbReference>
<dbReference type="Gene3D" id="2.40.128.260">
    <property type="entry name" value="Type IV secretion system, VirB10/TraB/TrbI"/>
    <property type="match status" value="1"/>
</dbReference>
<gene>
    <name evidence="9" type="ORF">TRP8649_04500</name>
</gene>
<feature type="transmembrane region" description="Helical" evidence="8">
    <location>
        <begin position="25"/>
        <end position="47"/>
    </location>
</feature>
<evidence type="ECO:0000256" key="7">
    <source>
        <dbReference type="SAM" id="MobiDB-lite"/>
    </source>
</evidence>
<dbReference type="GO" id="GO:0016020">
    <property type="term" value="C:membrane"/>
    <property type="evidence" value="ECO:0007669"/>
    <property type="project" value="UniProtKB-SubCell"/>
</dbReference>
<dbReference type="Pfam" id="PF03743">
    <property type="entry name" value="TrbI"/>
    <property type="match status" value="1"/>
</dbReference>
<feature type="compositionally biased region" description="Basic and acidic residues" evidence="7">
    <location>
        <begin position="1"/>
        <end position="19"/>
    </location>
</feature>
<name>A0A238JJL6_9RHOB</name>
<keyword evidence="3 8" id="KW-0812">Transmembrane</keyword>
<evidence type="ECO:0000256" key="3">
    <source>
        <dbReference type="ARBA" id="ARBA00022692"/>
    </source>
</evidence>
<protein>
    <submittedName>
        <fullName evidence="9">Type IV secretion system protein virB10</fullName>
    </submittedName>
</protein>
<keyword evidence="4 8" id="KW-1133">Transmembrane helix</keyword>
<reference evidence="10" key="1">
    <citation type="submission" date="2017-05" db="EMBL/GenBank/DDBJ databases">
        <authorList>
            <person name="Rodrigo-Torres L."/>
            <person name="Arahal R. D."/>
            <person name="Lucena T."/>
        </authorList>
    </citation>
    <scope>NUCLEOTIDE SEQUENCE [LARGE SCALE GENOMIC DNA]</scope>
    <source>
        <strain evidence="10">CECT 8649</strain>
    </source>
</reference>
<dbReference type="InterPro" id="IPR005498">
    <property type="entry name" value="T4SS_VirB10/TraB/TrbI"/>
</dbReference>
<keyword evidence="5 8" id="KW-0472">Membrane</keyword>
<accession>A0A238JJL6</accession>
<evidence type="ECO:0000256" key="6">
    <source>
        <dbReference type="SAM" id="Coils"/>
    </source>
</evidence>
<dbReference type="RefSeq" id="WP_099249445.1">
    <property type="nucleotide sequence ID" value="NZ_FXXP01000004.1"/>
</dbReference>
<organism evidence="9 10">
    <name type="scientific">Pelagimonas phthalicica</name>
    <dbReference type="NCBI Taxonomy" id="1037362"/>
    <lineage>
        <taxon>Bacteria</taxon>
        <taxon>Pseudomonadati</taxon>
        <taxon>Pseudomonadota</taxon>
        <taxon>Alphaproteobacteria</taxon>
        <taxon>Rhodobacterales</taxon>
        <taxon>Roseobacteraceae</taxon>
        <taxon>Pelagimonas</taxon>
    </lineage>
</organism>
<feature type="compositionally biased region" description="Polar residues" evidence="7">
    <location>
        <begin position="52"/>
        <end position="63"/>
    </location>
</feature>
<comment type="subcellular location">
    <subcellularLocation>
        <location evidence="1">Membrane</location>
        <topology evidence="1">Single-pass membrane protein</topology>
    </subcellularLocation>
</comment>
<keyword evidence="6" id="KW-0175">Coiled coil</keyword>
<feature type="coiled-coil region" evidence="6">
    <location>
        <begin position="108"/>
        <end position="231"/>
    </location>
</feature>
<dbReference type="CDD" id="cd16429">
    <property type="entry name" value="VirB10"/>
    <property type="match status" value="1"/>
</dbReference>
<keyword evidence="10" id="KW-1185">Reference proteome</keyword>
<sequence>MADDPDLQKRLDTFKDGKTKPRSGGLGVGALAIALGLGGAGVAYWLATTTQDSPTPLETSEVTPFQDGRPGSGRLEFPPDETDRRVNDALIAVEEALEVPAAPAPEPSREVLDELARLREALAASQSERNAEIQAAVGDLREAFDAQTKALEAQIAERERELTALEREGDAKLSGLQSLLDAERAQREALEAELQQGALIADQRLLEERRRQEEEQRRREAERAASELLAAQIRSPAVVYSDGQANAASGTTTASTTGASAPLNENEAYLQTAARPLEIEEAARMEFPDRTLAQGSVIQAALQTAINSDLPGNVVAVVSEPVPAFSGDRILIPRGSRLFGQYRSGIEVGQKRILILWTRILTPDGISINIASVGADRLGRSGMTGLVDTKFLERFGGAALISIIGAAPSVAADRVSDETASDVLSDIGSDLSDATSSVIADQVSMSPTIYVDQGAGVTVLVDRDVVIYRDSGSH</sequence>
<dbReference type="InterPro" id="IPR042217">
    <property type="entry name" value="T4SS_VirB10/TrbI"/>
</dbReference>
<evidence type="ECO:0000256" key="4">
    <source>
        <dbReference type="ARBA" id="ARBA00022989"/>
    </source>
</evidence>
<comment type="similarity">
    <text evidence="2">Belongs to the TrbI/VirB10 family.</text>
</comment>
<evidence type="ECO:0000256" key="8">
    <source>
        <dbReference type="SAM" id="Phobius"/>
    </source>
</evidence>